<accession>K8EN70</accession>
<dbReference type="RefSeq" id="XP_007509596.1">
    <property type="nucleotide sequence ID" value="XM_007509534.1"/>
</dbReference>
<organism evidence="2 3">
    <name type="scientific">Bathycoccus prasinos</name>
    <dbReference type="NCBI Taxonomy" id="41875"/>
    <lineage>
        <taxon>Eukaryota</taxon>
        <taxon>Viridiplantae</taxon>
        <taxon>Chlorophyta</taxon>
        <taxon>Mamiellophyceae</taxon>
        <taxon>Mamiellales</taxon>
        <taxon>Bathycoccaceae</taxon>
        <taxon>Bathycoccus</taxon>
    </lineage>
</organism>
<dbReference type="EMBL" id="FO082266">
    <property type="protein sequence ID" value="CCO19399.1"/>
    <property type="molecule type" value="Genomic_DNA"/>
</dbReference>
<keyword evidence="3" id="KW-1185">Reference proteome</keyword>
<reference evidence="2 3" key="1">
    <citation type="submission" date="2011-10" db="EMBL/GenBank/DDBJ databases">
        <authorList>
            <person name="Genoscope - CEA"/>
        </authorList>
    </citation>
    <scope>NUCLEOTIDE SEQUENCE [LARGE SCALE GENOMIC DNA]</scope>
    <source>
        <strain evidence="2 3">RCC 1105</strain>
    </source>
</reference>
<name>K8EN70_9CHLO</name>
<evidence type="ECO:0000313" key="2">
    <source>
        <dbReference type="EMBL" id="CCO19399.1"/>
    </source>
</evidence>
<dbReference type="Proteomes" id="UP000198341">
    <property type="component" value="Chromosome 13"/>
</dbReference>
<dbReference type="AlphaFoldDB" id="K8EN70"/>
<feature type="compositionally biased region" description="Low complexity" evidence="1">
    <location>
        <begin position="61"/>
        <end position="70"/>
    </location>
</feature>
<feature type="compositionally biased region" description="Basic and acidic residues" evidence="1">
    <location>
        <begin position="38"/>
        <end position="60"/>
    </location>
</feature>
<feature type="region of interest" description="Disordered" evidence="1">
    <location>
        <begin position="1"/>
        <end position="84"/>
    </location>
</feature>
<feature type="compositionally biased region" description="Polar residues" evidence="1">
    <location>
        <begin position="22"/>
        <end position="33"/>
    </location>
</feature>
<gene>
    <name evidence="2" type="ordered locus">Bathy13g00430</name>
</gene>
<evidence type="ECO:0000313" key="3">
    <source>
        <dbReference type="Proteomes" id="UP000198341"/>
    </source>
</evidence>
<dbReference type="KEGG" id="bpg:Bathy13g00430"/>
<dbReference type="GeneID" id="19012025"/>
<evidence type="ECO:0000256" key="1">
    <source>
        <dbReference type="SAM" id="MobiDB-lite"/>
    </source>
</evidence>
<protein>
    <submittedName>
        <fullName evidence="2">Uncharacterized protein</fullName>
    </submittedName>
</protein>
<proteinExistence type="predicted"/>
<sequence length="84" mass="9147">MDNWKESGGNFSAPPRDDSETFKTSVAGQSNWNAYEGSSEKELTPEEKKAKAKAEEDASNARRAAAAAKMQAEREKAGYKGSIF</sequence>